<sequence>MDRCAEEILDAILKERMYYFIPWSLSFLCIFVKGYSTKFAIPYVRRLINCKYETLNNGCDIIVEKQ</sequence>
<name>A0A3P6TY20_9BILA</name>
<evidence type="ECO:0000313" key="2">
    <source>
        <dbReference type="EMBL" id="VDK71278.1"/>
    </source>
</evidence>
<accession>A0A3P6TY20</accession>
<feature type="transmembrane region" description="Helical" evidence="1">
    <location>
        <begin position="17"/>
        <end position="36"/>
    </location>
</feature>
<protein>
    <submittedName>
        <fullName evidence="2">Uncharacterized protein</fullName>
    </submittedName>
</protein>
<keyword evidence="1" id="KW-0812">Transmembrane</keyword>
<keyword evidence="3" id="KW-1185">Reference proteome</keyword>
<dbReference type="OrthoDB" id="10253736at2759"/>
<reference evidence="2 3" key="1">
    <citation type="submission" date="2018-11" db="EMBL/GenBank/DDBJ databases">
        <authorList>
            <consortium name="Pathogen Informatics"/>
        </authorList>
    </citation>
    <scope>NUCLEOTIDE SEQUENCE [LARGE SCALE GENOMIC DNA]</scope>
</reference>
<proteinExistence type="predicted"/>
<gene>
    <name evidence="2" type="ORF">GPUH_LOCUS9351</name>
</gene>
<dbReference type="EMBL" id="UYRT01030280">
    <property type="protein sequence ID" value="VDK71278.1"/>
    <property type="molecule type" value="Genomic_DNA"/>
</dbReference>
<dbReference type="Proteomes" id="UP000271098">
    <property type="component" value="Unassembled WGS sequence"/>
</dbReference>
<dbReference type="AlphaFoldDB" id="A0A3P6TY20"/>
<keyword evidence="1" id="KW-1133">Transmembrane helix</keyword>
<organism evidence="2 3">
    <name type="scientific">Gongylonema pulchrum</name>
    <dbReference type="NCBI Taxonomy" id="637853"/>
    <lineage>
        <taxon>Eukaryota</taxon>
        <taxon>Metazoa</taxon>
        <taxon>Ecdysozoa</taxon>
        <taxon>Nematoda</taxon>
        <taxon>Chromadorea</taxon>
        <taxon>Rhabditida</taxon>
        <taxon>Spirurina</taxon>
        <taxon>Spiruromorpha</taxon>
        <taxon>Spiruroidea</taxon>
        <taxon>Gongylonematidae</taxon>
        <taxon>Gongylonema</taxon>
    </lineage>
</organism>
<keyword evidence="1" id="KW-0472">Membrane</keyword>
<evidence type="ECO:0000256" key="1">
    <source>
        <dbReference type="SAM" id="Phobius"/>
    </source>
</evidence>
<evidence type="ECO:0000313" key="3">
    <source>
        <dbReference type="Proteomes" id="UP000271098"/>
    </source>
</evidence>